<dbReference type="PANTHER" id="PTHR22800:SF257">
    <property type="entry name" value="C-TYPE LECTIN DOMAIN-CONTAINING PROTEIN"/>
    <property type="match status" value="1"/>
</dbReference>
<evidence type="ECO:0000256" key="7">
    <source>
        <dbReference type="ARBA" id="ARBA00023180"/>
    </source>
</evidence>
<dbReference type="Proteomes" id="UP001652662">
    <property type="component" value="Chromosome 5"/>
</dbReference>
<evidence type="ECO:0000256" key="3">
    <source>
        <dbReference type="ARBA" id="ARBA00022734"/>
    </source>
</evidence>
<keyword evidence="3" id="KW-0430">Lectin</keyword>
<protein>
    <submittedName>
        <fullName evidence="11">C-type lectin domain family 9 member A-like isoform X2</fullName>
    </submittedName>
</protein>
<feature type="compositionally biased region" description="Basic and acidic residues" evidence="8">
    <location>
        <begin position="37"/>
        <end position="50"/>
    </location>
</feature>
<keyword evidence="4" id="KW-0735">Signal-anchor</keyword>
<evidence type="ECO:0000313" key="10">
    <source>
        <dbReference type="Proteomes" id="UP001652662"/>
    </source>
</evidence>
<dbReference type="RefSeq" id="XP_070475186.1">
    <property type="nucleotide sequence ID" value="XM_070619085.1"/>
</dbReference>
<keyword evidence="5" id="KW-1133">Transmembrane helix</keyword>
<keyword evidence="2" id="KW-0812">Transmembrane</keyword>
<evidence type="ECO:0000256" key="8">
    <source>
        <dbReference type="SAM" id="MobiDB-lite"/>
    </source>
</evidence>
<dbReference type="SUPFAM" id="SSF56436">
    <property type="entry name" value="C-type lectin-like"/>
    <property type="match status" value="1"/>
</dbReference>
<accession>A0ABM4PDA9</accession>
<dbReference type="PANTHER" id="PTHR22800">
    <property type="entry name" value="C-TYPE LECTIN PROTEINS"/>
    <property type="match status" value="1"/>
</dbReference>
<evidence type="ECO:0000256" key="5">
    <source>
        <dbReference type="ARBA" id="ARBA00022989"/>
    </source>
</evidence>
<dbReference type="SMART" id="SM00034">
    <property type="entry name" value="CLECT"/>
    <property type="match status" value="1"/>
</dbReference>
<dbReference type="Gene3D" id="3.10.100.10">
    <property type="entry name" value="Mannose-Binding Protein A, subunit A"/>
    <property type="match status" value="1"/>
</dbReference>
<keyword evidence="10" id="KW-1185">Reference proteome</keyword>
<dbReference type="InterPro" id="IPR050919">
    <property type="entry name" value="NKG2/CD94_NK_receptors"/>
</dbReference>
<feature type="region of interest" description="Disordered" evidence="8">
    <location>
        <begin position="1"/>
        <end position="61"/>
    </location>
</feature>
<name>A0ABM4PDA9_EQUPR</name>
<organism evidence="10 11">
    <name type="scientific">Equus przewalskii</name>
    <name type="common">Przewalski's horse</name>
    <name type="synonym">Equus caballus przewalskii</name>
    <dbReference type="NCBI Taxonomy" id="9798"/>
    <lineage>
        <taxon>Eukaryota</taxon>
        <taxon>Metazoa</taxon>
        <taxon>Chordata</taxon>
        <taxon>Craniata</taxon>
        <taxon>Vertebrata</taxon>
        <taxon>Euteleostomi</taxon>
        <taxon>Mammalia</taxon>
        <taxon>Eutheria</taxon>
        <taxon>Laurasiatheria</taxon>
        <taxon>Perissodactyla</taxon>
        <taxon>Equidae</taxon>
        <taxon>Equus</taxon>
    </lineage>
</organism>
<dbReference type="GeneID" id="103541737"/>
<dbReference type="Pfam" id="PF00059">
    <property type="entry name" value="Lectin_C"/>
    <property type="match status" value="1"/>
</dbReference>
<keyword evidence="6" id="KW-0472">Membrane</keyword>
<dbReference type="InterPro" id="IPR033992">
    <property type="entry name" value="NKR-like_CTLD"/>
</dbReference>
<sequence>MSEERVTYTELKLPYSKKQRNKRHPTRKKGDFWNSSEGKRRDMKDAKEKNTSSLDVENHSVLPSSTGKDYDTCQEKWSCCGKNCYYFSKEEKTWDESKTSCQGLGSSLIKIDDKEEQIFIQSKIKYKHWIGLHRKGANHPWMWQDGSAPSRKLNFQQTTPNAKCGHIKSASITTTDCTQEFHFICEKKFTCLDN</sequence>
<evidence type="ECO:0000313" key="11">
    <source>
        <dbReference type="RefSeq" id="XP_070475186.1"/>
    </source>
</evidence>
<proteinExistence type="predicted"/>
<keyword evidence="7" id="KW-0325">Glycoprotein</keyword>
<dbReference type="PROSITE" id="PS50041">
    <property type="entry name" value="C_TYPE_LECTIN_2"/>
    <property type="match status" value="1"/>
</dbReference>
<dbReference type="InterPro" id="IPR016186">
    <property type="entry name" value="C-type_lectin-like/link_sf"/>
</dbReference>
<evidence type="ECO:0000256" key="1">
    <source>
        <dbReference type="ARBA" id="ARBA00004606"/>
    </source>
</evidence>
<dbReference type="InterPro" id="IPR001304">
    <property type="entry name" value="C-type_lectin-like"/>
</dbReference>
<evidence type="ECO:0000256" key="4">
    <source>
        <dbReference type="ARBA" id="ARBA00022968"/>
    </source>
</evidence>
<dbReference type="CDD" id="cd03593">
    <property type="entry name" value="CLECT_NK_receptors_like"/>
    <property type="match status" value="1"/>
</dbReference>
<feature type="domain" description="C-type lectin" evidence="9">
    <location>
        <begin position="80"/>
        <end position="186"/>
    </location>
</feature>
<dbReference type="InterPro" id="IPR016187">
    <property type="entry name" value="CTDL_fold"/>
</dbReference>
<comment type="subcellular location">
    <subcellularLocation>
        <location evidence="1">Membrane</location>
        <topology evidence="1">Single-pass type II membrane protein</topology>
    </subcellularLocation>
</comment>
<evidence type="ECO:0000256" key="6">
    <source>
        <dbReference type="ARBA" id="ARBA00023136"/>
    </source>
</evidence>
<feature type="compositionally biased region" description="Polar residues" evidence="8">
    <location>
        <begin position="51"/>
        <end position="61"/>
    </location>
</feature>
<feature type="compositionally biased region" description="Basic residues" evidence="8">
    <location>
        <begin position="15"/>
        <end position="27"/>
    </location>
</feature>
<evidence type="ECO:0000259" key="9">
    <source>
        <dbReference type="PROSITE" id="PS50041"/>
    </source>
</evidence>
<evidence type="ECO:0000256" key="2">
    <source>
        <dbReference type="ARBA" id="ARBA00022692"/>
    </source>
</evidence>
<gene>
    <name evidence="11" type="primary">LOC103541737</name>
</gene>
<reference evidence="11" key="1">
    <citation type="submission" date="2025-08" db="UniProtKB">
        <authorList>
            <consortium name="RefSeq"/>
        </authorList>
    </citation>
    <scope>IDENTIFICATION</scope>
    <source>
        <tissue evidence="11">Blood</tissue>
    </source>
</reference>